<dbReference type="PANTHER" id="PTHR43179:SF7">
    <property type="entry name" value="RHAMNOSYLTRANSFERASE WBBL"/>
    <property type="match status" value="1"/>
</dbReference>
<reference evidence="2" key="1">
    <citation type="journal article" date="2021" name="Front. Microbiol.">
        <title>Comprehensive Comparative Genomics and Phenotyping of Methylobacterium Species.</title>
        <authorList>
            <person name="Alessa O."/>
            <person name="Ogura Y."/>
            <person name="Fujitani Y."/>
            <person name="Takami H."/>
            <person name="Hayashi T."/>
            <person name="Sahin N."/>
            <person name="Tani A."/>
        </authorList>
    </citation>
    <scope>NUCLEOTIDE SEQUENCE</scope>
    <source>
        <strain evidence="2">DSM 19015</strain>
    </source>
</reference>
<reference evidence="2" key="2">
    <citation type="submission" date="2021-08" db="EMBL/GenBank/DDBJ databases">
        <authorList>
            <person name="Tani A."/>
            <person name="Ola A."/>
            <person name="Ogura Y."/>
            <person name="Katsura K."/>
            <person name="Hayashi T."/>
        </authorList>
    </citation>
    <scope>NUCLEOTIDE SEQUENCE</scope>
    <source>
        <strain evidence="2">DSM 19015</strain>
    </source>
</reference>
<sequence>MEGAPFDRRLVLPAQPRECWIVLTYAADAVLRPLRPMVRMMRADGSAQDFVLPGIPEGRAFWLGYLPPDLAELRLAVDARSGFVLERVGLRRHASVFAECLAKRPLRAGPALYHFLRGDERRFRDILRGSCAVTPLSDYGAWAEARARGSRAAPAGQGESIRLILPAAPAEHPLVARTIESLRAQTSTAWTLLVAWSEGVGEPMHSALDEGGLHRVWPESGRLGDLLDGAGIAGFLAPGDRLADDALAQLAAGIGSDVELIYADEVVDAAPPQPRLKPDWSPDLALLEGYQGRPILYAGALLARLAERPLGRPETFLLDLSVAAAGMAEPSRVAHLPRILCRSAAPAVKPDRAAALERHLAETGSSARISVRDGVLDFDWPLPDPAPLVSVIIPSKDRLDLIACSARGVLQETAYAPLELIIVDNGSTDAEVLAHYAGLQADPRVRIEPFPAPFNFSAMVNAGVAVARGPIVVLLNNDVAILQEGWLDALVRQASRPEVGAVGAKLLYENGSLQHGGVVVGLGGRAGHILRRRPGDAPGHLGRMRVAHEVSAVTAACLAVRRELYDSVGGFDAEAFPIDFNDVDFCLRLGAAGHKTIWTPRAVLSHLESVTRGPPTGEERLRFEREGDRFAARWRDIVRHDPFYHPALSLTTFGEELE</sequence>
<dbReference type="SUPFAM" id="SSF53448">
    <property type="entry name" value="Nucleotide-diphospho-sugar transferases"/>
    <property type="match status" value="1"/>
</dbReference>
<dbReference type="InterPro" id="IPR001173">
    <property type="entry name" value="Glyco_trans_2-like"/>
</dbReference>
<gene>
    <name evidence="2" type="ORF">OCOJLMKI_5098</name>
</gene>
<evidence type="ECO:0000313" key="2">
    <source>
        <dbReference type="EMBL" id="GJD97859.1"/>
    </source>
</evidence>
<accession>A0ABQ4S7L2</accession>
<dbReference type="Proteomes" id="UP001055125">
    <property type="component" value="Unassembled WGS sequence"/>
</dbReference>
<name>A0ABQ4S7L2_9HYPH</name>
<comment type="caution">
    <text evidence="2">The sequence shown here is derived from an EMBL/GenBank/DDBJ whole genome shotgun (WGS) entry which is preliminary data.</text>
</comment>
<dbReference type="CDD" id="cd04186">
    <property type="entry name" value="GT_2_like_c"/>
    <property type="match status" value="1"/>
</dbReference>
<protein>
    <recommendedName>
        <fullName evidence="1">Glycosyltransferase 2-like domain-containing protein</fullName>
    </recommendedName>
</protein>
<keyword evidence="3" id="KW-1185">Reference proteome</keyword>
<dbReference type="InterPro" id="IPR029044">
    <property type="entry name" value="Nucleotide-diphossugar_trans"/>
</dbReference>
<organism evidence="2 3">
    <name type="scientific">Methylobacterium iners</name>
    <dbReference type="NCBI Taxonomy" id="418707"/>
    <lineage>
        <taxon>Bacteria</taxon>
        <taxon>Pseudomonadati</taxon>
        <taxon>Pseudomonadota</taxon>
        <taxon>Alphaproteobacteria</taxon>
        <taxon>Hyphomicrobiales</taxon>
        <taxon>Methylobacteriaceae</taxon>
        <taxon>Methylobacterium</taxon>
    </lineage>
</organism>
<dbReference type="PANTHER" id="PTHR43179">
    <property type="entry name" value="RHAMNOSYLTRANSFERASE WBBL"/>
    <property type="match status" value="1"/>
</dbReference>
<evidence type="ECO:0000313" key="3">
    <source>
        <dbReference type="Proteomes" id="UP001055125"/>
    </source>
</evidence>
<dbReference type="Gene3D" id="3.90.550.10">
    <property type="entry name" value="Spore Coat Polysaccharide Biosynthesis Protein SpsA, Chain A"/>
    <property type="match status" value="1"/>
</dbReference>
<proteinExistence type="predicted"/>
<feature type="domain" description="Glycosyltransferase 2-like" evidence="1">
    <location>
        <begin position="390"/>
        <end position="514"/>
    </location>
</feature>
<dbReference type="EMBL" id="BPQP01000119">
    <property type="protein sequence ID" value="GJD97859.1"/>
    <property type="molecule type" value="Genomic_DNA"/>
</dbReference>
<dbReference type="Pfam" id="PF00535">
    <property type="entry name" value="Glycos_transf_2"/>
    <property type="match status" value="1"/>
</dbReference>
<evidence type="ECO:0000259" key="1">
    <source>
        <dbReference type="Pfam" id="PF00535"/>
    </source>
</evidence>